<dbReference type="PANTHER" id="PTHR36167">
    <property type="entry name" value="C2H2 FINGER DOMAIN TRANSCRIPTION FACTOR (EUROFUNG)-RELATED"/>
    <property type="match status" value="1"/>
</dbReference>
<dbReference type="OrthoDB" id="5431013at2759"/>
<feature type="region of interest" description="Disordered" evidence="1">
    <location>
        <begin position="319"/>
        <end position="344"/>
    </location>
</feature>
<feature type="compositionally biased region" description="Acidic residues" evidence="1">
    <location>
        <begin position="61"/>
        <end position="71"/>
    </location>
</feature>
<evidence type="ECO:0000313" key="3">
    <source>
        <dbReference type="Proteomes" id="UP000054342"/>
    </source>
</evidence>
<feature type="region of interest" description="Disordered" evidence="1">
    <location>
        <begin position="199"/>
        <end position="233"/>
    </location>
</feature>
<evidence type="ECO:0000313" key="2">
    <source>
        <dbReference type="EMBL" id="KIW50265.1"/>
    </source>
</evidence>
<feature type="compositionally biased region" description="Gly residues" evidence="1">
    <location>
        <begin position="635"/>
        <end position="646"/>
    </location>
</feature>
<dbReference type="HOGENOM" id="CLU_404915_0_0_1"/>
<feature type="region of interest" description="Disordered" evidence="1">
    <location>
        <begin position="571"/>
        <end position="623"/>
    </location>
</feature>
<name>A0A0D2E686_9EURO</name>
<feature type="region of interest" description="Disordered" evidence="1">
    <location>
        <begin position="630"/>
        <end position="649"/>
    </location>
</feature>
<reference evidence="2 3" key="1">
    <citation type="submission" date="2015-01" db="EMBL/GenBank/DDBJ databases">
        <title>The Genome Sequence of Exophiala xenobiotica CBS118157.</title>
        <authorList>
            <consortium name="The Broad Institute Genomics Platform"/>
            <person name="Cuomo C."/>
            <person name="de Hoog S."/>
            <person name="Gorbushina A."/>
            <person name="Stielow B."/>
            <person name="Teixiera M."/>
            <person name="Abouelleil A."/>
            <person name="Chapman S.B."/>
            <person name="Priest M."/>
            <person name="Young S.K."/>
            <person name="Wortman J."/>
            <person name="Nusbaum C."/>
            <person name="Birren B."/>
        </authorList>
    </citation>
    <scope>NUCLEOTIDE SEQUENCE [LARGE SCALE GENOMIC DNA]</scope>
    <source>
        <strain evidence="2 3">CBS 118157</strain>
    </source>
</reference>
<dbReference type="GO" id="GO:0006355">
    <property type="term" value="P:regulation of DNA-templated transcription"/>
    <property type="evidence" value="ECO:0007669"/>
    <property type="project" value="InterPro"/>
</dbReference>
<feature type="compositionally biased region" description="Polar residues" evidence="1">
    <location>
        <begin position="222"/>
        <end position="233"/>
    </location>
</feature>
<feature type="compositionally biased region" description="Basic and acidic residues" evidence="1">
    <location>
        <begin position="199"/>
        <end position="221"/>
    </location>
</feature>
<accession>A0A0D2E686</accession>
<keyword evidence="3" id="KW-1185">Reference proteome</keyword>
<sequence>MADEGLAGTIIGTARAGIRLSVTLHNFSETVTTAQTEIKSIANNVSLTASVLHELGVKLDQDDDDDGDDEGQLYSSSATGTARDVARECESVFREINATIGKAMQSAAERGVKNGKVPALSPLERMKYPFLQPKMELLGANLERLKSTLVLLLNVLSYARDLKTEKHDTTTEDDGYQKLLIDNLVRANQEATRTYETLVKKLDDQDHDGIPEDGPSPDRSRPTSSEKGNGSASLRLSMIKAPDSDDSHVEASSPRAKAASTIQACLDRIENALVKVEQSSSVLHHSSGIAVRIELDRETRLPANAQQSPTPRITVSILQKQTRRRQDSLQSRTNSTRGNTNGLSRSNTWYSTLWNSMPSPYSAVSSIQQTLDNTGLFLATEQVTEDAGNVLSHNLDQNTPYGQNSGMGYGYHTAYAPLSDGDESPESDGPTLAEAFRAALPESLLPGRRPDPSLRTGDIEMNPVQAHHETLRPLILPEAVESGSVHGHGQVPEVRVEPDTATATTAVTTLDDAHQDQDQVQHAAVAVQDQYRTQNQNQNGEGPAKNDDNDWSVEQDARMKDILNASIQAAVAEGKREMSSPSSVRDNEGSRDNTGKQAEKDELPTGMVVVDKKGKGKGKGKAAEYEVPSILKNSGNGGGGGNGGGDAVDRLLGEWTTLRVSGSPAGHGEGDTGTASKSP</sequence>
<proteinExistence type="predicted"/>
<feature type="compositionally biased region" description="Polar residues" evidence="1">
    <location>
        <begin position="328"/>
        <end position="344"/>
    </location>
</feature>
<protein>
    <recommendedName>
        <fullName evidence="4">Fungal N-terminal domain-containing protein</fullName>
    </recommendedName>
</protein>
<dbReference type="EMBL" id="KN847323">
    <property type="protein sequence ID" value="KIW50265.1"/>
    <property type="molecule type" value="Genomic_DNA"/>
</dbReference>
<dbReference type="GeneID" id="25333777"/>
<dbReference type="InterPro" id="IPR039327">
    <property type="entry name" value="CON7-like"/>
</dbReference>
<dbReference type="STRING" id="348802.A0A0D2E686"/>
<organism evidence="2 3">
    <name type="scientific">Exophiala xenobiotica</name>
    <dbReference type="NCBI Taxonomy" id="348802"/>
    <lineage>
        <taxon>Eukaryota</taxon>
        <taxon>Fungi</taxon>
        <taxon>Dikarya</taxon>
        <taxon>Ascomycota</taxon>
        <taxon>Pezizomycotina</taxon>
        <taxon>Eurotiomycetes</taxon>
        <taxon>Chaetothyriomycetidae</taxon>
        <taxon>Chaetothyriales</taxon>
        <taxon>Herpotrichiellaceae</taxon>
        <taxon>Exophiala</taxon>
    </lineage>
</organism>
<dbReference type="PANTHER" id="PTHR36167:SF4">
    <property type="entry name" value="FUNGAL N-TERMINAL DOMAIN-CONTAINING PROTEIN"/>
    <property type="match status" value="1"/>
</dbReference>
<dbReference type="AlphaFoldDB" id="A0A0D2E686"/>
<evidence type="ECO:0008006" key="4">
    <source>
        <dbReference type="Google" id="ProtNLM"/>
    </source>
</evidence>
<gene>
    <name evidence="2" type="ORF">PV05_11869</name>
</gene>
<feature type="region of interest" description="Disordered" evidence="1">
    <location>
        <begin position="659"/>
        <end position="679"/>
    </location>
</feature>
<dbReference type="RefSeq" id="XP_013310849.1">
    <property type="nucleotide sequence ID" value="XM_013455395.1"/>
</dbReference>
<dbReference type="Proteomes" id="UP000054342">
    <property type="component" value="Unassembled WGS sequence"/>
</dbReference>
<feature type="compositionally biased region" description="Basic and acidic residues" evidence="1">
    <location>
        <begin position="585"/>
        <end position="603"/>
    </location>
</feature>
<feature type="region of interest" description="Disordered" evidence="1">
    <location>
        <begin position="59"/>
        <end position="80"/>
    </location>
</feature>
<evidence type="ECO:0000256" key="1">
    <source>
        <dbReference type="SAM" id="MobiDB-lite"/>
    </source>
</evidence>